<dbReference type="AlphaFoldDB" id="A0AAP3E698"/>
<dbReference type="RefSeq" id="WP_342807552.1">
    <property type="nucleotide sequence ID" value="NZ_JAOPJZ010000003.1"/>
</dbReference>
<gene>
    <name evidence="4" type="ORF">OB919_06355</name>
</gene>
<evidence type="ECO:0000313" key="5">
    <source>
        <dbReference type="Proteomes" id="UP001321047"/>
    </source>
</evidence>
<dbReference type="GO" id="GO:0016747">
    <property type="term" value="F:acyltransferase activity, transferring groups other than amino-acyl groups"/>
    <property type="evidence" value="ECO:0007669"/>
    <property type="project" value="InterPro"/>
</dbReference>
<protein>
    <submittedName>
        <fullName evidence="4">GNAT family N-acetyltransferase</fullName>
    </submittedName>
</protein>
<dbReference type="PROSITE" id="PS51186">
    <property type="entry name" value="GNAT"/>
    <property type="match status" value="1"/>
</dbReference>
<evidence type="ECO:0000256" key="1">
    <source>
        <dbReference type="ARBA" id="ARBA00022679"/>
    </source>
</evidence>
<dbReference type="EMBL" id="JAOPJZ010000003">
    <property type="protein sequence ID" value="MCU4751602.1"/>
    <property type="molecule type" value="Genomic_DNA"/>
</dbReference>
<comment type="caution">
    <text evidence="4">The sequence shown here is derived from an EMBL/GenBank/DDBJ whole genome shotgun (WGS) entry which is preliminary data.</text>
</comment>
<feature type="domain" description="N-acetyltransferase" evidence="3">
    <location>
        <begin position="5"/>
        <end position="175"/>
    </location>
</feature>
<keyword evidence="1" id="KW-0808">Transferase</keyword>
<dbReference type="CDD" id="cd04301">
    <property type="entry name" value="NAT_SF"/>
    <property type="match status" value="1"/>
</dbReference>
<dbReference type="InterPro" id="IPR016181">
    <property type="entry name" value="Acyl_CoA_acyltransferase"/>
</dbReference>
<sequence length="175" mass="19601">METAFSIREADTGDAEAIQSVARKSWHAAYDDFLGADTVGAIIDEWYALESLRSSIRASEHHIFVATKDSPTREDSKLMGFVHGGPWADEPRIGHLMRLYVRPDSWGRGIGTSLLERAETALEGDGYERIRLEVFAENSDGVEFYEARGYDRADEECETLGGQTRRLLILETGLE</sequence>
<keyword evidence="5" id="KW-1185">Reference proteome</keyword>
<name>A0AAP3E698_9EURY</name>
<dbReference type="PANTHER" id="PTHR43877:SF2">
    <property type="entry name" value="AMINOALKYLPHOSPHONATE N-ACETYLTRANSFERASE-RELATED"/>
    <property type="match status" value="1"/>
</dbReference>
<dbReference type="Gene3D" id="3.40.630.30">
    <property type="match status" value="1"/>
</dbReference>
<organism evidence="4 5">
    <name type="scientific">Natronosalvus hydrolyticus</name>
    <dbReference type="NCBI Taxonomy" id="2979988"/>
    <lineage>
        <taxon>Archaea</taxon>
        <taxon>Methanobacteriati</taxon>
        <taxon>Methanobacteriota</taxon>
        <taxon>Stenosarchaea group</taxon>
        <taxon>Halobacteria</taxon>
        <taxon>Halobacteriales</taxon>
        <taxon>Natrialbaceae</taxon>
        <taxon>Natronosalvus</taxon>
    </lineage>
</organism>
<dbReference type="InterPro" id="IPR000182">
    <property type="entry name" value="GNAT_dom"/>
</dbReference>
<evidence type="ECO:0000313" key="4">
    <source>
        <dbReference type="EMBL" id="MCU4751602.1"/>
    </source>
</evidence>
<evidence type="ECO:0000256" key="2">
    <source>
        <dbReference type="ARBA" id="ARBA00023315"/>
    </source>
</evidence>
<proteinExistence type="predicted"/>
<accession>A0AAP3E698</accession>
<evidence type="ECO:0000259" key="3">
    <source>
        <dbReference type="PROSITE" id="PS51186"/>
    </source>
</evidence>
<dbReference type="Proteomes" id="UP001321047">
    <property type="component" value="Unassembled WGS sequence"/>
</dbReference>
<dbReference type="Pfam" id="PF00583">
    <property type="entry name" value="Acetyltransf_1"/>
    <property type="match status" value="1"/>
</dbReference>
<dbReference type="InterPro" id="IPR050832">
    <property type="entry name" value="Bact_Acetyltransf"/>
</dbReference>
<dbReference type="SUPFAM" id="SSF55729">
    <property type="entry name" value="Acyl-CoA N-acyltransferases (Nat)"/>
    <property type="match status" value="1"/>
</dbReference>
<keyword evidence="2" id="KW-0012">Acyltransferase</keyword>
<reference evidence="4 5" key="1">
    <citation type="submission" date="2022-09" db="EMBL/GenBank/DDBJ databases">
        <title>Enrichment on poylsaccharides allowed isolation of novel metabolic and taxonomic groups of Haloarchaea.</title>
        <authorList>
            <person name="Sorokin D.Y."/>
            <person name="Elcheninov A.G."/>
            <person name="Khizhniak T.V."/>
            <person name="Kolganova T.V."/>
            <person name="Kublanov I.V."/>
        </authorList>
    </citation>
    <scope>NUCLEOTIDE SEQUENCE [LARGE SCALE GENOMIC DNA]</scope>
    <source>
        <strain evidence="4 5">AArc-curdl1</strain>
    </source>
</reference>
<dbReference type="PANTHER" id="PTHR43877">
    <property type="entry name" value="AMINOALKYLPHOSPHONATE N-ACETYLTRANSFERASE-RELATED-RELATED"/>
    <property type="match status" value="1"/>
</dbReference>